<organism evidence="3 4">
    <name type="scientific">Fasciola hepatica</name>
    <name type="common">Liver fluke</name>
    <dbReference type="NCBI Taxonomy" id="6192"/>
    <lineage>
        <taxon>Eukaryota</taxon>
        <taxon>Metazoa</taxon>
        <taxon>Spiralia</taxon>
        <taxon>Lophotrochozoa</taxon>
        <taxon>Platyhelminthes</taxon>
        <taxon>Trematoda</taxon>
        <taxon>Digenea</taxon>
        <taxon>Plagiorchiida</taxon>
        <taxon>Echinostomata</taxon>
        <taxon>Echinostomatoidea</taxon>
        <taxon>Fasciolidae</taxon>
        <taxon>Fasciola</taxon>
    </lineage>
</organism>
<dbReference type="Proteomes" id="UP000230066">
    <property type="component" value="Unassembled WGS sequence"/>
</dbReference>
<dbReference type="EMBL" id="JXXN02000446">
    <property type="protein sequence ID" value="THD27358.1"/>
    <property type="molecule type" value="Genomic_DNA"/>
</dbReference>
<protein>
    <recommendedName>
        <fullName evidence="2">SCP domain-containing protein</fullName>
    </recommendedName>
</protein>
<dbReference type="PANTHER" id="PTHR10334">
    <property type="entry name" value="CYSTEINE-RICH SECRETORY PROTEIN-RELATED"/>
    <property type="match status" value="1"/>
</dbReference>
<dbReference type="Gene3D" id="3.40.33.10">
    <property type="entry name" value="CAP"/>
    <property type="match status" value="1"/>
</dbReference>
<dbReference type="InterPro" id="IPR001283">
    <property type="entry name" value="CRISP-related"/>
</dbReference>
<reference evidence="3" key="1">
    <citation type="submission" date="2019-03" db="EMBL/GenBank/DDBJ databases">
        <title>Improved annotation for the trematode Fasciola hepatica.</title>
        <authorList>
            <person name="Choi Y.-J."/>
            <person name="Martin J."/>
            <person name="Mitreva M."/>
        </authorList>
    </citation>
    <scope>NUCLEOTIDE SEQUENCE [LARGE SCALE GENOMIC DNA]</scope>
</reference>
<name>A0A4E0RWP6_FASHE</name>
<keyword evidence="1" id="KW-0732">Signal</keyword>
<dbReference type="PRINTS" id="PR00837">
    <property type="entry name" value="V5TPXLIKE"/>
</dbReference>
<dbReference type="AlphaFoldDB" id="A0A4E0RWP6"/>
<evidence type="ECO:0000256" key="1">
    <source>
        <dbReference type="SAM" id="SignalP"/>
    </source>
</evidence>
<dbReference type="SMART" id="SM00198">
    <property type="entry name" value="SCP"/>
    <property type="match status" value="1"/>
</dbReference>
<dbReference type="GO" id="GO:0005576">
    <property type="term" value="C:extracellular region"/>
    <property type="evidence" value="ECO:0007669"/>
    <property type="project" value="InterPro"/>
</dbReference>
<dbReference type="Pfam" id="PF00188">
    <property type="entry name" value="CAP"/>
    <property type="match status" value="1"/>
</dbReference>
<feature type="chain" id="PRO_5020033575" description="SCP domain-containing protein" evidence="1">
    <location>
        <begin position="20"/>
        <end position="186"/>
    </location>
</feature>
<dbReference type="PROSITE" id="PS01009">
    <property type="entry name" value="CRISP_1"/>
    <property type="match status" value="1"/>
</dbReference>
<accession>A0A4E0RWP6</accession>
<dbReference type="InterPro" id="IPR014044">
    <property type="entry name" value="CAP_dom"/>
</dbReference>
<dbReference type="InterPro" id="IPR035940">
    <property type="entry name" value="CAP_sf"/>
</dbReference>
<proteinExistence type="predicted"/>
<evidence type="ECO:0000313" key="3">
    <source>
        <dbReference type="EMBL" id="THD27358.1"/>
    </source>
</evidence>
<gene>
    <name evidence="3" type="ORF">D915_001805</name>
</gene>
<dbReference type="InterPro" id="IPR018244">
    <property type="entry name" value="Allrgn_V5/Tpx1_CS"/>
</dbReference>
<feature type="domain" description="SCP" evidence="2">
    <location>
        <begin position="33"/>
        <end position="178"/>
    </location>
</feature>
<evidence type="ECO:0000259" key="2">
    <source>
        <dbReference type="SMART" id="SM00198"/>
    </source>
</evidence>
<dbReference type="SUPFAM" id="SSF55797">
    <property type="entry name" value="PR-1-like"/>
    <property type="match status" value="1"/>
</dbReference>
<dbReference type="CDD" id="cd05380">
    <property type="entry name" value="CAP_euk"/>
    <property type="match status" value="1"/>
</dbReference>
<keyword evidence="4" id="KW-1185">Reference proteome</keyword>
<sequence length="186" mass="21801">MRIPGGLLLLLMNAQLSHHEVVVENIQSPGLYKTRDDYLRGHNLYRRMIRIGKGTTQPRASNLHNLIWNHTLESKARQMSLRCHFMHEEFGENLHASTSPIFDPLKNWFDEQKKYTFRPISKANLDRYGHYTQMVWADTKSVGCWSSRCGWLTIPQSGLLKNVYYTVCKYFPALMMTCVKLPLQRR</sequence>
<comment type="caution">
    <text evidence="3">The sequence shown here is derived from an EMBL/GenBank/DDBJ whole genome shotgun (WGS) entry which is preliminary data.</text>
</comment>
<feature type="signal peptide" evidence="1">
    <location>
        <begin position="1"/>
        <end position="19"/>
    </location>
</feature>
<evidence type="ECO:0000313" key="4">
    <source>
        <dbReference type="Proteomes" id="UP000230066"/>
    </source>
</evidence>